<dbReference type="Proteomes" id="UP000011744">
    <property type="component" value="Unassembled WGS sequence"/>
</dbReference>
<gene>
    <name evidence="2" type="ORF">H261_07893</name>
</gene>
<dbReference type="RefSeq" id="WP_008616177.1">
    <property type="nucleotide sequence ID" value="NZ_AONQ01000016.1"/>
</dbReference>
<dbReference type="GO" id="GO:0050660">
    <property type="term" value="F:flavin adenine dinucleotide binding"/>
    <property type="evidence" value="ECO:0007669"/>
    <property type="project" value="TreeGrafter"/>
</dbReference>
<dbReference type="STRING" id="1244869.H261_07893"/>
<keyword evidence="3" id="KW-1185">Reference proteome</keyword>
<dbReference type="AlphaFoldDB" id="M2Z8A0"/>
<evidence type="ECO:0000313" key="2">
    <source>
        <dbReference type="EMBL" id="EME70535.1"/>
    </source>
</evidence>
<proteinExistence type="predicted"/>
<dbReference type="eggNOG" id="COG0562">
    <property type="taxonomic scope" value="Bacteria"/>
</dbReference>
<dbReference type="InterPro" id="IPR036188">
    <property type="entry name" value="FAD/NAD-bd_sf"/>
</dbReference>
<accession>M2Z8A0</accession>
<sequence length="367" mass="42598">MTKILVIGGGFAGCIASHMLTDKGYDVTLIEKGPVLGGGCRTLVYGGHPYTIGPRHFLTKKEEVFEFLNQHIPMRRYPDGHEFLTYIEKDQSFWHFPIHRDEVEEMPDREKILEEFKDCPGPEGAKNLEEYWLMSVGPTLYGKFVESYSKKMWQIDSNTEITDFGFTPKGVAIKTGPKGAWTEAISGYPKAMNGYDDYFDISTRNTKVHLNTPIEEYDVENRRVKVAGEWHTYDIIISTIFPEVLMNNAFGPLRWMGRDFFKIVLPVKKVFPENVYFLYYANQEPFTRIVEYKNFYHYDSPTTLLGLEIPSFNNKYYPFPMKADQDRAQQYFDALPKDVYSIGRAGTYRYIDVGNIIEQALEMFRSF</sequence>
<dbReference type="Pfam" id="PF13450">
    <property type="entry name" value="NAD_binding_8"/>
    <property type="match status" value="1"/>
</dbReference>
<evidence type="ECO:0000259" key="1">
    <source>
        <dbReference type="Pfam" id="PF03275"/>
    </source>
</evidence>
<dbReference type="InterPro" id="IPR015899">
    <property type="entry name" value="UDP-GalPyranose_mutase_C"/>
</dbReference>
<feature type="domain" description="UDP-galactopyranose mutase C-terminal" evidence="1">
    <location>
        <begin position="143"/>
        <end position="350"/>
    </location>
</feature>
<dbReference type="PANTHER" id="PTHR21197:SF0">
    <property type="entry name" value="UDP-GALACTOPYRANOSE MUTASE"/>
    <property type="match status" value="1"/>
</dbReference>
<dbReference type="OrthoDB" id="9769600at2"/>
<dbReference type="SUPFAM" id="SSF51971">
    <property type="entry name" value="Nucleotide-binding domain"/>
    <property type="match status" value="1"/>
</dbReference>
<dbReference type="PATRIC" id="fig|1244869.3.peg.1595"/>
<dbReference type="Pfam" id="PF03275">
    <property type="entry name" value="GLF"/>
    <property type="match status" value="1"/>
</dbReference>
<reference evidence="2 3" key="1">
    <citation type="journal article" date="2014" name="Genome Announc.">
        <title>Draft Genome Sequence of Magnetospirillum sp. Strain SO-1, a Freshwater Magnetotactic Bacterium Isolated from the Ol'khovka River, Russia.</title>
        <authorList>
            <person name="Grouzdev D.S."/>
            <person name="Dziuba M.V."/>
            <person name="Sukhacheva M.S."/>
            <person name="Mardanov A.V."/>
            <person name="Beletskiy A.V."/>
            <person name="Kuznetsov B.B."/>
            <person name="Skryabin K.G."/>
        </authorList>
    </citation>
    <scope>NUCLEOTIDE SEQUENCE [LARGE SCALE GENOMIC DNA]</scope>
    <source>
        <strain evidence="2 3">SO-1</strain>
    </source>
</reference>
<protein>
    <submittedName>
        <fullName evidence="2">UDP-galactopyranose mutase</fullName>
    </submittedName>
</protein>
<organism evidence="2 3">
    <name type="scientific">Paramagnetospirillum caucaseum</name>
    <dbReference type="NCBI Taxonomy" id="1244869"/>
    <lineage>
        <taxon>Bacteria</taxon>
        <taxon>Pseudomonadati</taxon>
        <taxon>Pseudomonadota</taxon>
        <taxon>Alphaproteobacteria</taxon>
        <taxon>Rhodospirillales</taxon>
        <taxon>Magnetospirillaceae</taxon>
        <taxon>Paramagnetospirillum</taxon>
    </lineage>
</organism>
<dbReference type="PANTHER" id="PTHR21197">
    <property type="entry name" value="UDP-GALACTOPYRANOSE MUTASE"/>
    <property type="match status" value="1"/>
</dbReference>
<evidence type="ECO:0000313" key="3">
    <source>
        <dbReference type="Proteomes" id="UP000011744"/>
    </source>
</evidence>
<dbReference type="EMBL" id="AONQ01000016">
    <property type="protein sequence ID" value="EME70535.1"/>
    <property type="molecule type" value="Genomic_DNA"/>
</dbReference>
<dbReference type="Gene3D" id="3.50.50.60">
    <property type="entry name" value="FAD/NAD(P)-binding domain"/>
    <property type="match status" value="1"/>
</dbReference>
<dbReference type="GO" id="GO:0005829">
    <property type="term" value="C:cytosol"/>
    <property type="evidence" value="ECO:0007669"/>
    <property type="project" value="TreeGrafter"/>
</dbReference>
<dbReference type="GO" id="GO:0008767">
    <property type="term" value="F:UDP-galactopyranose mutase activity"/>
    <property type="evidence" value="ECO:0007669"/>
    <property type="project" value="InterPro"/>
</dbReference>
<comment type="caution">
    <text evidence="2">The sequence shown here is derived from an EMBL/GenBank/DDBJ whole genome shotgun (WGS) entry which is preliminary data.</text>
</comment>
<name>M2Z8A0_9PROT</name>